<gene>
    <name evidence="10" type="ORF">H0H81_009645</name>
</gene>
<keyword evidence="11" id="KW-1185">Reference proteome</keyword>
<keyword evidence="8" id="KW-0624">Polysaccharide degradation</keyword>
<dbReference type="OrthoDB" id="76388at2759"/>
<keyword evidence="4" id="KW-0378">Hydrolase</keyword>
<dbReference type="PANTHER" id="PTHR11177:SF317">
    <property type="entry name" value="CHITINASE 12-RELATED"/>
    <property type="match status" value="1"/>
</dbReference>
<dbReference type="SMART" id="SM00636">
    <property type="entry name" value="Glyco_18"/>
    <property type="match status" value="1"/>
</dbReference>
<evidence type="ECO:0000256" key="3">
    <source>
        <dbReference type="ARBA" id="ARBA00012729"/>
    </source>
</evidence>
<sequence length="299" mass="31567">DLDFEFPTNDALGQGFADTLTALRTALNQLAAKKGDAVPYQITAAVSAGQPNYQYLKVTQMNAALDYWNLMAYDYAGSWLNYADNQANLYGGARTGFNTDNAVQWYLANGATASKITLGMPLYGRAFENTDGLGQPYSGIGPGTIEAGVYSYKALPLAGAAVYENTTDVSSYSYDSAKKELVSYDTPNIVKIKTQYINNKGLAGSMFWELSTDKVGGLSLVGTSVGLMGTLDQTQNHINKWDNLRNNFGAGGGGSGTTTAPPSTTTAPGGACSGIAAWGAGVGSPVSKDLSDEVLKYFY</sequence>
<feature type="non-terminal residue" evidence="10">
    <location>
        <position position="299"/>
    </location>
</feature>
<evidence type="ECO:0000256" key="4">
    <source>
        <dbReference type="ARBA" id="ARBA00022801"/>
    </source>
</evidence>
<accession>A0A9P7FVP6</accession>
<dbReference type="SUPFAM" id="SSF51445">
    <property type="entry name" value="(Trans)glycosidases"/>
    <property type="match status" value="1"/>
</dbReference>
<evidence type="ECO:0000256" key="2">
    <source>
        <dbReference type="ARBA" id="ARBA00008682"/>
    </source>
</evidence>
<dbReference type="GO" id="GO:0008843">
    <property type="term" value="F:endochitinase activity"/>
    <property type="evidence" value="ECO:0007669"/>
    <property type="project" value="UniProtKB-EC"/>
</dbReference>
<dbReference type="SUPFAM" id="SSF54556">
    <property type="entry name" value="Chitinase insertion domain"/>
    <property type="match status" value="1"/>
</dbReference>
<evidence type="ECO:0000256" key="7">
    <source>
        <dbReference type="ARBA" id="ARBA00023295"/>
    </source>
</evidence>
<dbReference type="InterPro" id="IPR029070">
    <property type="entry name" value="Chitinase_insertion_sf"/>
</dbReference>
<dbReference type="InterPro" id="IPR011583">
    <property type="entry name" value="Chitinase_II/V-like_cat"/>
</dbReference>
<evidence type="ECO:0000256" key="8">
    <source>
        <dbReference type="ARBA" id="ARBA00023326"/>
    </source>
</evidence>
<protein>
    <recommendedName>
        <fullName evidence="3">chitinase</fullName>
        <ecNumber evidence="3">3.2.1.14</ecNumber>
    </recommendedName>
</protein>
<dbReference type="GO" id="GO:0005576">
    <property type="term" value="C:extracellular region"/>
    <property type="evidence" value="ECO:0007669"/>
    <property type="project" value="TreeGrafter"/>
</dbReference>
<dbReference type="PANTHER" id="PTHR11177">
    <property type="entry name" value="CHITINASE"/>
    <property type="match status" value="1"/>
</dbReference>
<dbReference type="FunFam" id="3.10.50.10:FF:000005">
    <property type="entry name" value="Endochitinase B1"/>
    <property type="match status" value="1"/>
</dbReference>
<evidence type="ECO:0000256" key="6">
    <source>
        <dbReference type="ARBA" id="ARBA00023277"/>
    </source>
</evidence>
<name>A0A9P7FVP6_9AGAR</name>
<dbReference type="EMBL" id="JABCKI010006000">
    <property type="protein sequence ID" value="KAG5635932.1"/>
    <property type="molecule type" value="Genomic_DNA"/>
</dbReference>
<dbReference type="PROSITE" id="PS51910">
    <property type="entry name" value="GH18_2"/>
    <property type="match status" value="1"/>
</dbReference>
<reference evidence="10" key="2">
    <citation type="submission" date="2021-10" db="EMBL/GenBank/DDBJ databases">
        <title>Phylogenomics reveals ancestral predisposition of the termite-cultivated fungus Termitomyces towards a domesticated lifestyle.</title>
        <authorList>
            <person name="Auxier B."/>
            <person name="Grum-Grzhimaylo A."/>
            <person name="Cardenas M.E."/>
            <person name="Lodge J.D."/>
            <person name="Laessoe T."/>
            <person name="Pedersen O."/>
            <person name="Smith M.E."/>
            <person name="Kuyper T.W."/>
            <person name="Franco-Molano E.A."/>
            <person name="Baroni T.J."/>
            <person name="Aanen D.K."/>
        </authorList>
    </citation>
    <scope>NUCLEOTIDE SEQUENCE</scope>
    <source>
        <strain evidence="10">D49</strain>
    </source>
</reference>
<evidence type="ECO:0000256" key="1">
    <source>
        <dbReference type="ARBA" id="ARBA00000822"/>
    </source>
</evidence>
<comment type="catalytic activity">
    <reaction evidence="1">
        <text>Random endo-hydrolysis of N-acetyl-beta-D-glucosaminide (1-&gt;4)-beta-linkages in chitin and chitodextrins.</text>
        <dbReference type="EC" id="3.2.1.14"/>
    </reaction>
</comment>
<dbReference type="GO" id="GO:0008061">
    <property type="term" value="F:chitin binding"/>
    <property type="evidence" value="ECO:0007669"/>
    <property type="project" value="InterPro"/>
</dbReference>
<comment type="caution">
    <text evidence="10">The sequence shown here is derived from an EMBL/GenBank/DDBJ whole genome shotgun (WGS) entry which is preliminary data.</text>
</comment>
<dbReference type="Pfam" id="PF00704">
    <property type="entry name" value="Glyco_hydro_18"/>
    <property type="match status" value="1"/>
</dbReference>
<evidence type="ECO:0000313" key="10">
    <source>
        <dbReference type="EMBL" id="KAG5635932.1"/>
    </source>
</evidence>
<dbReference type="InterPro" id="IPR050314">
    <property type="entry name" value="Glycosyl_Hydrlase_18"/>
</dbReference>
<evidence type="ECO:0000313" key="11">
    <source>
        <dbReference type="Proteomes" id="UP000717328"/>
    </source>
</evidence>
<organism evidence="10 11">
    <name type="scientific">Sphagnurus paluster</name>
    <dbReference type="NCBI Taxonomy" id="117069"/>
    <lineage>
        <taxon>Eukaryota</taxon>
        <taxon>Fungi</taxon>
        <taxon>Dikarya</taxon>
        <taxon>Basidiomycota</taxon>
        <taxon>Agaricomycotina</taxon>
        <taxon>Agaricomycetes</taxon>
        <taxon>Agaricomycetidae</taxon>
        <taxon>Agaricales</taxon>
        <taxon>Tricholomatineae</taxon>
        <taxon>Lyophyllaceae</taxon>
        <taxon>Sphagnurus</taxon>
    </lineage>
</organism>
<proteinExistence type="inferred from homology"/>
<dbReference type="Proteomes" id="UP000717328">
    <property type="component" value="Unassembled WGS sequence"/>
</dbReference>
<dbReference type="Gene3D" id="3.20.20.80">
    <property type="entry name" value="Glycosidases"/>
    <property type="match status" value="1"/>
</dbReference>
<dbReference type="AlphaFoldDB" id="A0A9P7FVP6"/>
<dbReference type="InterPro" id="IPR017853">
    <property type="entry name" value="GH"/>
</dbReference>
<dbReference type="Gene3D" id="3.10.50.10">
    <property type="match status" value="1"/>
</dbReference>
<dbReference type="GO" id="GO:0000272">
    <property type="term" value="P:polysaccharide catabolic process"/>
    <property type="evidence" value="ECO:0007669"/>
    <property type="project" value="UniProtKB-KW"/>
</dbReference>
<keyword evidence="5" id="KW-0146">Chitin degradation</keyword>
<dbReference type="GO" id="GO:0006032">
    <property type="term" value="P:chitin catabolic process"/>
    <property type="evidence" value="ECO:0007669"/>
    <property type="project" value="UniProtKB-KW"/>
</dbReference>
<dbReference type="EC" id="3.2.1.14" evidence="3"/>
<reference evidence="10" key="1">
    <citation type="submission" date="2021-02" db="EMBL/GenBank/DDBJ databases">
        <authorList>
            <person name="Nieuwenhuis M."/>
            <person name="Van De Peppel L.J.J."/>
        </authorList>
    </citation>
    <scope>NUCLEOTIDE SEQUENCE</scope>
    <source>
        <strain evidence="10">D49</strain>
    </source>
</reference>
<feature type="domain" description="GH18" evidence="9">
    <location>
        <begin position="1"/>
        <end position="231"/>
    </location>
</feature>
<dbReference type="InterPro" id="IPR001223">
    <property type="entry name" value="Glyco_hydro18_cat"/>
</dbReference>
<evidence type="ECO:0000259" key="9">
    <source>
        <dbReference type="PROSITE" id="PS51910"/>
    </source>
</evidence>
<keyword evidence="7" id="KW-0326">Glycosidase</keyword>
<keyword evidence="6" id="KW-0119">Carbohydrate metabolism</keyword>
<comment type="similarity">
    <text evidence="2">Belongs to the glycosyl hydrolase 18 family. Chitinase class V subfamily.</text>
</comment>
<evidence type="ECO:0000256" key="5">
    <source>
        <dbReference type="ARBA" id="ARBA00023024"/>
    </source>
</evidence>